<dbReference type="AlphaFoldDB" id="A0A9N9DMT7"/>
<name>A0A9N9DMT7_9GLOM</name>
<evidence type="ECO:0000313" key="3">
    <source>
        <dbReference type="Proteomes" id="UP000789405"/>
    </source>
</evidence>
<gene>
    <name evidence="2" type="ORF">DERYTH_LOCUS9687</name>
</gene>
<keyword evidence="3" id="KW-1185">Reference proteome</keyword>
<dbReference type="InterPro" id="IPR018289">
    <property type="entry name" value="MULE_transposase_dom"/>
</dbReference>
<dbReference type="EMBL" id="CAJVPY010005371">
    <property type="protein sequence ID" value="CAG8641596.1"/>
    <property type="molecule type" value="Genomic_DNA"/>
</dbReference>
<reference evidence="2" key="1">
    <citation type="submission" date="2021-06" db="EMBL/GenBank/DDBJ databases">
        <authorList>
            <person name="Kallberg Y."/>
            <person name="Tangrot J."/>
            <person name="Rosling A."/>
        </authorList>
    </citation>
    <scope>NUCLEOTIDE SEQUENCE</scope>
    <source>
        <strain evidence="2">MA453B</strain>
    </source>
</reference>
<accession>A0A9N9DMT7</accession>
<dbReference type="PANTHER" id="PTHR47718">
    <property type="entry name" value="OS01G0519700 PROTEIN"/>
    <property type="match status" value="1"/>
</dbReference>
<dbReference type="Pfam" id="PF10551">
    <property type="entry name" value="MULE"/>
    <property type="match status" value="1"/>
</dbReference>
<feature type="non-terminal residue" evidence="2">
    <location>
        <position position="265"/>
    </location>
</feature>
<dbReference type="PANTHER" id="PTHR47718:SF7">
    <property type="entry name" value="PROTEIN FAR1-RELATED SEQUENCE"/>
    <property type="match status" value="1"/>
</dbReference>
<proteinExistence type="predicted"/>
<evidence type="ECO:0000259" key="1">
    <source>
        <dbReference type="Pfam" id="PF10551"/>
    </source>
</evidence>
<organism evidence="2 3">
    <name type="scientific">Dentiscutata erythropus</name>
    <dbReference type="NCBI Taxonomy" id="1348616"/>
    <lineage>
        <taxon>Eukaryota</taxon>
        <taxon>Fungi</taxon>
        <taxon>Fungi incertae sedis</taxon>
        <taxon>Mucoromycota</taxon>
        <taxon>Glomeromycotina</taxon>
        <taxon>Glomeromycetes</taxon>
        <taxon>Diversisporales</taxon>
        <taxon>Gigasporaceae</taxon>
        <taxon>Dentiscutata</taxon>
    </lineage>
</organism>
<feature type="domain" description="MULE transposase" evidence="1">
    <location>
        <begin position="93"/>
        <end position="152"/>
    </location>
</feature>
<dbReference type="Proteomes" id="UP000789405">
    <property type="component" value="Unassembled WGS sequence"/>
</dbReference>
<evidence type="ECO:0000313" key="2">
    <source>
        <dbReference type="EMBL" id="CAG8641596.1"/>
    </source>
</evidence>
<sequence length="265" mass="31169">HGDHSLDPLTKKFGLTHRILTEPMLADIEFWTTNGNLTEQNVNCKTATLINYLIEHKSKDIRWTINWYVDPATNSLVSLFWMMPEQYELYLQYIEQMLMNNETLESFEWVFDSLIKGTNIFLSVIITDNDLAITNIMSDTYHIHCIYHIGQNLLKNLKSKLGSEYNDFIKAWYKMRNTISQTEFDYLWDSLLEQYPASASYLNRSLGSQKHRWALSYIPHIFTGEIQSTQRVEGQTMIIKSAVNSYTFILDVFKKLKYNLIVYLL</sequence>
<dbReference type="OrthoDB" id="2440346at2759"/>
<protein>
    <submittedName>
        <fullName evidence="2">15259_t:CDS:1</fullName>
    </submittedName>
</protein>
<comment type="caution">
    <text evidence="2">The sequence shown here is derived from an EMBL/GenBank/DDBJ whole genome shotgun (WGS) entry which is preliminary data.</text>
</comment>